<gene>
    <name evidence="1" type="ORF">QFC19_008175</name>
</gene>
<name>A0ACC2V3V2_9TREE</name>
<organism evidence="1 2">
    <name type="scientific">Naganishia cerealis</name>
    <dbReference type="NCBI Taxonomy" id="610337"/>
    <lineage>
        <taxon>Eukaryota</taxon>
        <taxon>Fungi</taxon>
        <taxon>Dikarya</taxon>
        <taxon>Basidiomycota</taxon>
        <taxon>Agaricomycotina</taxon>
        <taxon>Tremellomycetes</taxon>
        <taxon>Filobasidiales</taxon>
        <taxon>Filobasidiaceae</taxon>
        <taxon>Naganishia</taxon>
    </lineage>
</organism>
<dbReference type="EMBL" id="JASBWR010000118">
    <property type="protein sequence ID" value="KAJ9093798.1"/>
    <property type="molecule type" value="Genomic_DNA"/>
</dbReference>
<protein>
    <submittedName>
        <fullName evidence="1">Uncharacterized protein</fullName>
    </submittedName>
</protein>
<evidence type="ECO:0000313" key="2">
    <source>
        <dbReference type="Proteomes" id="UP001241377"/>
    </source>
</evidence>
<keyword evidence="2" id="KW-1185">Reference proteome</keyword>
<accession>A0ACC2V3V2</accession>
<proteinExistence type="predicted"/>
<sequence>MADYRYTPDTTARIPQLIEALRSANPEALLDFEFKDTEGPRFVPIKSHALDPTITGAETREENSSSTLPNTRPETEEYQRLINTNRAKTYAVRPIRYDEENVPDSPVGEIELAMKKLDPVLLKKLQAMLEQRPMWTRAALLNQFSKDEIKLLDSKKAYIPACCYTFQDCYLREILIRFNYDPRKDPNSYIHIFDGKTFHKSEATYQLIDITDRQLYDLIRDPVARRTSPDAMSGWYKQEALNVIKAIIRRKWVALSENRICTDNDCMDLVEEFYSRKQLTRATEEVSHGGRPKGGGGYVAGDIPTNTTAQSTSKKDKWKRKAIARLPAAAEDLTAARLHETLEREQRLAMQARHRNDDGSFS</sequence>
<reference evidence="1" key="1">
    <citation type="submission" date="2023-04" db="EMBL/GenBank/DDBJ databases">
        <title>Draft Genome sequencing of Naganishia species isolated from polar environments using Oxford Nanopore Technology.</title>
        <authorList>
            <person name="Leo P."/>
            <person name="Venkateswaran K."/>
        </authorList>
    </citation>
    <scope>NUCLEOTIDE SEQUENCE</scope>
    <source>
        <strain evidence="1">MNA-CCFEE 5261</strain>
    </source>
</reference>
<dbReference type="Proteomes" id="UP001241377">
    <property type="component" value="Unassembled WGS sequence"/>
</dbReference>
<evidence type="ECO:0000313" key="1">
    <source>
        <dbReference type="EMBL" id="KAJ9093798.1"/>
    </source>
</evidence>
<comment type="caution">
    <text evidence="1">The sequence shown here is derived from an EMBL/GenBank/DDBJ whole genome shotgun (WGS) entry which is preliminary data.</text>
</comment>